<dbReference type="EMBL" id="CAJNOK010002856">
    <property type="protein sequence ID" value="CAF0877739.1"/>
    <property type="molecule type" value="Genomic_DNA"/>
</dbReference>
<dbReference type="InterPro" id="IPR032675">
    <property type="entry name" value="LRR_dom_sf"/>
</dbReference>
<proteinExistence type="predicted"/>
<evidence type="ECO:0000313" key="3">
    <source>
        <dbReference type="EMBL" id="CAF3661879.1"/>
    </source>
</evidence>
<dbReference type="EMBL" id="CAJOBC010004952">
    <property type="protein sequence ID" value="CAF3846199.1"/>
    <property type="molecule type" value="Genomic_DNA"/>
</dbReference>
<organism evidence="2 5">
    <name type="scientific">Didymodactylos carnosus</name>
    <dbReference type="NCBI Taxonomy" id="1234261"/>
    <lineage>
        <taxon>Eukaryota</taxon>
        <taxon>Metazoa</taxon>
        <taxon>Spiralia</taxon>
        <taxon>Gnathifera</taxon>
        <taxon>Rotifera</taxon>
        <taxon>Eurotatoria</taxon>
        <taxon>Bdelloidea</taxon>
        <taxon>Philodinida</taxon>
        <taxon>Philodinidae</taxon>
        <taxon>Didymodactylos</taxon>
    </lineage>
</organism>
<evidence type="ECO:0008006" key="6">
    <source>
        <dbReference type="Google" id="ProtNLM"/>
    </source>
</evidence>
<name>A0A814MJE4_9BILA</name>
<dbReference type="SUPFAM" id="SSF52047">
    <property type="entry name" value="RNI-like"/>
    <property type="match status" value="1"/>
</dbReference>
<dbReference type="EMBL" id="CAJNOQ010004951">
    <property type="protein sequence ID" value="CAF1080157.1"/>
    <property type="molecule type" value="Genomic_DNA"/>
</dbReference>
<evidence type="ECO:0000313" key="4">
    <source>
        <dbReference type="EMBL" id="CAF3846199.1"/>
    </source>
</evidence>
<reference evidence="2" key="1">
    <citation type="submission" date="2021-02" db="EMBL/GenBank/DDBJ databases">
        <authorList>
            <person name="Nowell W R."/>
        </authorList>
    </citation>
    <scope>NUCLEOTIDE SEQUENCE</scope>
</reference>
<gene>
    <name evidence="2" type="ORF">GPM918_LOCUS17727</name>
    <name evidence="1" type="ORF">OVA965_LOCUS8458</name>
    <name evidence="4" type="ORF">SRO942_LOCUS17726</name>
    <name evidence="3" type="ORF">TMI583_LOCUS8453</name>
</gene>
<protein>
    <recommendedName>
        <fullName evidence="6">F-box domain-containing protein</fullName>
    </recommendedName>
</protein>
<dbReference type="AlphaFoldDB" id="A0A814MJE4"/>
<dbReference type="OrthoDB" id="2125396at2759"/>
<comment type="caution">
    <text evidence="2">The sequence shown here is derived from an EMBL/GenBank/DDBJ whole genome shotgun (WGS) entry which is preliminary data.</text>
</comment>
<dbReference type="Proteomes" id="UP000681722">
    <property type="component" value="Unassembled WGS sequence"/>
</dbReference>
<dbReference type="Gene3D" id="3.80.10.10">
    <property type="entry name" value="Ribonuclease Inhibitor"/>
    <property type="match status" value="1"/>
</dbReference>
<evidence type="ECO:0000313" key="1">
    <source>
        <dbReference type="EMBL" id="CAF0877739.1"/>
    </source>
</evidence>
<dbReference type="EMBL" id="CAJOBA010002856">
    <property type="protein sequence ID" value="CAF3661879.1"/>
    <property type="molecule type" value="Genomic_DNA"/>
</dbReference>
<dbReference type="Proteomes" id="UP000663829">
    <property type="component" value="Unassembled WGS sequence"/>
</dbReference>
<keyword evidence="5" id="KW-1185">Reference proteome</keyword>
<sequence>MTSEAVVSVSKKAKNVDVTKLEYLSNELLMELLEYIDLYNLCRSFYNQNFRLNALIDNRSVKYRTNLSTSKKFSYFCCMMRNKYNRIISLTVSGDSCIPRFTASTVLDELVALRSLTLNEITTKQLELIVRKLTRLHQLVFINVTLTQYFFSLDIHHACRLLLYDIPSLKSAVIDSGTNVIVKISESLLNISNLDTLTFAGCQSNVFDFIPLVRQMPKLRSLNISLHQNLISFGVLLNTSSFMHFNLVRLNLKIFNLSFDHLCETLKIVPNVKQLSIGGCIRDPIFLTSERWKQLLLHGSLSKLVEFMVSIQMSIADVPNNDEFRSDPYLNQRKFKFDNGYLSAQYKKR</sequence>
<evidence type="ECO:0000313" key="5">
    <source>
        <dbReference type="Proteomes" id="UP000663829"/>
    </source>
</evidence>
<dbReference type="Proteomes" id="UP000682733">
    <property type="component" value="Unassembled WGS sequence"/>
</dbReference>
<evidence type="ECO:0000313" key="2">
    <source>
        <dbReference type="EMBL" id="CAF1080157.1"/>
    </source>
</evidence>
<accession>A0A814MJE4</accession>
<dbReference type="Proteomes" id="UP000677228">
    <property type="component" value="Unassembled WGS sequence"/>
</dbReference>